<dbReference type="AlphaFoldDB" id="A0AAU0F4W6"/>
<dbReference type="RefSeq" id="WP_327985385.1">
    <property type="nucleotide sequence ID" value="NZ_CP136427.1"/>
</dbReference>
<keyword evidence="2" id="KW-1185">Reference proteome</keyword>
<sequence>MDTSPYYDFENFEDVKKLFQNNFEDKNFLTLLESTYRDYKMALYSNAGFWEPPFPKAEKIDYNLNFKIKIKEPFKIIYYSDSLLNLFIRGKKISLIKNSSIIDLIKKLNSGEQLQKEAVFNILDISWNLDIKKYVLDIFFENHIITVDYD</sequence>
<keyword evidence="1" id="KW-0614">Plasmid</keyword>
<gene>
    <name evidence="1" type="ORF">BPO_p0094</name>
</gene>
<accession>A0AAU0F4W6</accession>
<protein>
    <submittedName>
        <fullName evidence="1">Uncharacterized protein</fullName>
    </submittedName>
</protein>
<reference evidence="1" key="1">
    <citation type="submission" date="2023-10" db="EMBL/GenBank/DDBJ databases">
        <title>Characterization and whole genome sequencing of a novel strain of Bergeyella porcorum QD2021 isolated from pig.</title>
        <authorList>
            <person name="Liu G."/>
            <person name="Chen C."/>
            <person name="Han X."/>
        </authorList>
    </citation>
    <scope>NUCLEOTIDE SEQUENCE</scope>
    <source>
        <strain evidence="1">QD2021</strain>
        <plasmid evidence="1">pQD2021</plasmid>
    </source>
</reference>
<dbReference type="KEGG" id="bpor:BPO_p0094"/>
<name>A0AAU0F4W6_9FLAO</name>
<organism evidence="1 2">
    <name type="scientific">Bergeyella porcorum</name>
    <dbReference type="NCBI Taxonomy" id="1735111"/>
    <lineage>
        <taxon>Bacteria</taxon>
        <taxon>Pseudomonadati</taxon>
        <taxon>Bacteroidota</taxon>
        <taxon>Flavobacteriia</taxon>
        <taxon>Flavobacteriales</taxon>
        <taxon>Weeksellaceae</taxon>
        <taxon>Bergeyella</taxon>
    </lineage>
</organism>
<proteinExistence type="predicted"/>
<evidence type="ECO:0000313" key="2">
    <source>
        <dbReference type="Proteomes" id="UP001432059"/>
    </source>
</evidence>
<evidence type="ECO:0000313" key="1">
    <source>
        <dbReference type="EMBL" id="WOC53177.1"/>
    </source>
</evidence>
<geneLocation type="plasmid" evidence="1 2">
    <name>pQD2021</name>
</geneLocation>
<dbReference type="EMBL" id="CP136427">
    <property type="protein sequence ID" value="WOC53177.1"/>
    <property type="molecule type" value="Genomic_DNA"/>
</dbReference>
<dbReference type="Proteomes" id="UP001432059">
    <property type="component" value="Plasmid pQD2021"/>
</dbReference>